<dbReference type="EMBL" id="CABFWE030000005">
    <property type="protein sequence ID" value="CAD7041579.1"/>
    <property type="molecule type" value="Genomic_DNA"/>
</dbReference>
<keyword evidence="1" id="KW-1133">Transmembrane helix</keyword>
<dbReference type="Proteomes" id="UP000601041">
    <property type="component" value="Unassembled WGS sequence"/>
</dbReference>
<keyword evidence="3" id="KW-1185">Reference proteome</keyword>
<protein>
    <submittedName>
        <fullName evidence="2">Uncharacterized protein</fullName>
    </submittedName>
</protein>
<evidence type="ECO:0000256" key="1">
    <source>
        <dbReference type="SAM" id="Phobius"/>
    </source>
</evidence>
<sequence>MPANSCCQDVASGLSRQTATDNALGVQIMQKVHRARAVAIAKAEDADRLFRLRLLLLCAGATAAFLVLSAIS</sequence>
<evidence type="ECO:0000313" key="2">
    <source>
        <dbReference type="EMBL" id="CAD7041579.1"/>
    </source>
</evidence>
<organism evidence="2 3">
    <name type="scientific">Pseudorhizobium halotolerans</name>
    <dbReference type="NCBI Taxonomy" id="1233081"/>
    <lineage>
        <taxon>Bacteria</taxon>
        <taxon>Pseudomonadati</taxon>
        <taxon>Pseudomonadota</taxon>
        <taxon>Alphaproteobacteria</taxon>
        <taxon>Hyphomicrobiales</taxon>
        <taxon>Rhizobiaceae</taxon>
        <taxon>Rhizobium/Agrobacterium group</taxon>
        <taxon>Pseudorhizobium</taxon>
    </lineage>
</organism>
<proteinExistence type="predicted"/>
<keyword evidence="1" id="KW-0812">Transmembrane</keyword>
<name>A0ABN7JRH6_9HYPH</name>
<feature type="transmembrane region" description="Helical" evidence="1">
    <location>
        <begin position="52"/>
        <end position="71"/>
    </location>
</feature>
<reference evidence="2 3" key="1">
    <citation type="submission" date="2020-11" db="EMBL/GenBank/DDBJ databases">
        <authorList>
            <person name="Lassalle F."/>
        </authorList>
    </citation>
    <scope>NUCLEOTIDE SEQUENCE [LARGE SCALE GENOMIC DNA]</scope>
    <source>
        <strain evidence="2 3">AB21</strain>
    </source>
</reference>
<keyword evidence="1" id="KW-0472">Membrane</keyword>
<evidence type="ECO:0000313" key="3">
    <source>
        <dbReference type="Proteomes" id="UP000601041"/>
    </source>
</evidence>
<gene>
    <name evidence="2" type="ORF">RHAB21_03192</name>
</gene>
<comment type="caution">
    <text evidence="2">The sequence shown here is derived from an EMBL/GenBank/DDBJ whole genome shotgun (WGS) entry which is preliminary data.</text>
</comment>
<accession>A0ABN7JRH6</accession>